<protein>
    <submittedName>
        <fullName evidence="2">Uncharacterized protein</fullName>
    </submittedName>
</protein>
<feature type="transmembrane region" description="Helical" evidence="1">
    <location>
        <begin position="12"/>
        <end position="40"/>
    </location>
</feature>
<evidence type="ECO:0000256" key="1">
    <source>
        <dbReference type="SAM" id="Phobius"/>
    </source>
</evidence>
<reference evidence="2" key="1">
    <citation type="journal article" date="2021" name="Proc. Natl. Acad. Sci. U.S.A.">
        <title>A Catalog of Tens of Thousands of Viruses from Human Metagenomes Reveals Hidden Associations with Chronic Diseases.</title>
        <authorList>
            <person name="Tisza M.J."/>
            <person name="Buck C.B."/>
        </authorList>
    </citation>
    <scope>NUCLEOTIDE SEQUENCE</scope>
    <source>
        <strain evidence="2">CtnWS46</strain>
    </source>
</reference>
<keyword evidence="1" id="KW-0472">Membrane</keyword>
<evidence type="ECO:0000313" key="2">
    <source>
        <dbReference type="EMBL" id="DAF56531.1"/>
    </source>
</evidence>
<dbReference type="EMBL" id="BK032718">
    <property type="protein sequence ID" value="DAF56531.1"/>
    <property type="molecule type" value="Genomic_DNA"/>
</dbReference>
<proteinExistence type="predicted"/>
<name>A0A8S5T0G4_9CAUD</name>
<sequence length="42" mass="4914">MISVLTSILYYLFMAFCCLSVTFLFVVYIIGMALMIIWIIKE</sequence>
<accession>A0A8S5T0G4</accession>
<keyword evidence="1" id="KW-0812">Transmembrane</keyword>
<organism evidence="2">
    <name type="scientific">Podoviridae sp. ctnWS46</name>
    <dbReference type="NCBI Taxonomy" id="2827747"/>
    <lineage>
        <taxon>Viruses</taxon>
        <taxon>Duplodnaviria</taxon>
        <taxon>Heunggongvirae</taxon>
        <taxon>Uroviricota</taxon>
        <taxon>Caudoviricetes</taxon>
    </lineage>
</organism>
<keyword evidence="1" id="KW-1133">Transmembrane helix</keyword>